<dbReference type="Gene3D" id="2.40.320.10">
    <property type="entry name" value="Hypothetical Protein Pfu-838710-001"/>
    <property type="match status" value="1"/>
</dbReference>
<dbReference type="Pfam" id="PF05235">
    <property type="entry name" value="CHAD"/>
    <property type="match status" value="1"/>
</dbReference>
<dbReference type="EMBL" id="BOON01000002">
    <property type="protein sequence ID" value="GII20708.1"/>
    <property type="molecule type" value="Genomic_DNA"/>
</dbReference>
<dbReference type="SMART" id="SM01118">
    <property type="entry name" value="CYTH"/>
    <property type="match status" value="1"/>
</dbReference>
<evidence type="ECO:0000259" key="3">
    <source>
        <dbReference type="PROSITE" id="PS51708"/>
    </source>
</evidence>
<dbReference type="SUPFAM" id="SSF55154">
    <property type="entry name" value="CYTH-like phosphatases"/>
    <property type="match status" value="1"/>
</dbReference>
<dbReference type="PANTHER" id="PTHR39339:SF1">
    <property type="entry name" value="CHAD DOMAIN-CONTAINING PROTEIN"/>
    <property type="match status" value="1"/>
</dbReference>
<evidence type="ECO:0000313" key="4">
    <source>
        <dbReference type="EMBL" id="GII20708.1"/>
    </source>
</evidence>
<dbReference type="PROSITE" id="PS51707">
    <property type="entry name" value="CYTH"/>
    <property type="match status" value="1"/>
</dbReference>
<organism evidence="4 5">
    <name type="scientific">Planosporangium mesophilum</name>
    <dbReference type="NCBI Taxonomy" id="689768"/>
    <lineage>
        <taxon>Bacteria</taxon>
        <taxon>Bacillati</taxon>
        <taxon>Actinomycetota</taxon>
        <taxon>Actinomycetes</taxon>
        <taxon>Micromonosporales</taxon>
        <taxon>Micromonosporaceae</taxon>
        <taxon>Planosporangium</taxon>
    </lineage>
</organism>
<comment type="caution">
    <text evidence="4">The sequence shown here is derived from an EMBL/GenBank/DDBJ whole genome shotgun (WGS) entry which is preliminary data.</text>
</comment>
<dbReference type="CDD" id="cd07374">
    <property type="entry name" value="CYTH-like_Pase"/>
    <property type="match status" value="1"/>
</dbReference>
<feature type="domain" description="CYTH" evidence="2">
    <location>
        <begin position="1"/>
        <end position="193"/>
    </location>
</feature>
<evidence type="ECO:0000259" key="2">
    <source>
        <dbReference type="PROSITE" id="PS51707"/>
    </source>
</evidence>
<dbReference type="SMART" id="SM00880">
    <property type="entry name" value="CHAD"/>
    <property type="match status" value="1"/>
</dbReference>
<dbReference type="AlphaFoldDB" id="A0A8J3T6S6"/>
<reference evidence="4" key="1">
    <citation type="submission" date="2021-01" db="EMBL/GenBank/DDBJ databases">
        <title>Whole genome shotgun sequence of Planosporangium mesophilum NBRC 109066.</title>
        <authorList>
            <person name="Komaki H."/>
            <person name="Tamura T."/>
        </authorList>
    </citation>
    <scope>NUCLEOTIDE SEQUENCE</scope>
    <source>
        <strain evidence="4">NBRC 109066</strain>
    </source>
</reference>
<dbReference type="InterPro" id="IPR033469">
    <property type="entry name" value="CYTH-like_dom_sf"/>
</dbReference>
<feature type="region of interest" description="Disordered" evidence="1">
    <location>
        <begin position="194"/>
        <end position="213"/>
    </location>
</feature>
<keyword evidence="5" id="KW-1185">Reference proteome</keyword>
<gene>
    <name evidence="4" type="ORF">Pme01_03050</name>
</gene>
<protein>
    <submittedName>
        <fullName evidence="4">CHAD domain-containing protein</fullName>
    </submittedName>
</protein>
<dbReference type="PANTHER" id="PTHR39339">
    <property type="entry name" value="SLR1444 PROTEIN"/>
    <property type="match status" value="1"/>
</dbReference>
<dbReference type="InterPro" id="IPR023577">
    <property type="entry name" value="CYTH_domain"/>
</dbReference>
<dbReference type="Proteomes" id="UP000599074">
    <property type="component" value="Unassembled WGS sequence"/>
</dbReference>
<dbReference type="Gene3D" id="1.40.20.10">
    <property type="entry name" value="CHAD domain"/>
    <property type="match status" value="1"/>
</dbReference>
<evidence type="ECO:0000256" key="1">
    <source>
        <dbReference type="SAM" id="MobiDB-lite"/>
    </source>
</evidence>
<sequence>MLEEERKFEVDPAFAVPDLTGCLPDGGRVVAKPPVTLRATYYDTTDLRLARAGVSLRHRHGDDAPWTVKLPTDTTGIRREISRTGRAGAVPGEFVRLLTALHRGAPLAPSASMRTVRRRYDLCDADDQLLAEIADDTVRVLSGRRVASTFREVEVERYAGRRALLNKVADALREAGAVEGDFVPKHVRAMGIAATTPPDLTPPSGRVSPKASAANAITETLRRDIGRIFGYDPLVRLREPLPDGDTAVHRMRVGCRRLRSDLRTFRPLLDRQWADGLRADVKWLADLLGGARDAEVLRSRLERTAGTDPLASLDETALTRFDADLADRQEEALSALEAALDSPRYLELLERLLAAARAPRLQPAADAPARKVLPGLVRKPWRRLGKATALSASDPDGAWHAARVRGKRARYAVDAVAAVLGSDAADLAEALADVQDLLGEHQDAAVAADTWLAISQTHAGNHALAVTAGRLYERERAAIRRVREMFPAVWKAANKPRLTAWLPS</sequence>
<name>A0A8J3T6S6_9ACTN</name>
<accession>A0A8J3T6S6</accession>
<dbReference type="InterPro" id="IPR007899">
    <property type="entry name" value="CHAD_dom"/>
</dbReference>
<dbReference type="PROSITE" id="PS51708">
    <property type="entry name" value="CHAD"/>
    <property type="match status" value="1"/>
</dbReference>
<dbReference type="InterPro" id="IPR038186">
    <property type="entry name" value="CHAD_dom_sf"/>
</dbReference>
<feature type="domain" description="CHAD" evidence="3">
    <location>
        <begin position="210"/>
        <end position="495"/>
    </location>
</feature>
<proteinExistence type="predicted"/>
<evidence type="ECO:0000313" key="5">
    <source>
        <dbReference type="Proteomes" id="UP000599074"/>
    </source>
</evidence>
<dbReference type="Pfam" id="PF01928">
    <property type="entry name" value="CYTH"/>
    <property type="match status" value="1"/>
</dbReference>